<dbReference type="PRINTS" id="PR00081">
    <property type="entry name" value="GDHRDH"/>
</dbReference>
<dbReference type="EMBL" id="BMCU01000003">
    <property type="protein sequence ID" value="GGG15979.1"/>
    <property type="molecule type" value="Genomic_DNA"/>
</dbReference>
<dbReference type="InterPro" id="IPR036291">
    <property type="entry name" value="NAD(P)-bd_dom_sf"/>
</dbReference>
<dbReference type="InterPro" id="IPR002347">
    <property type="entry name" value="SDR_fam"/>
</dbReference>
<dbReference type="AlphaFoldDB" id="A0A917G021"/>
<evidence type="ECO:0000256" key="1">
    <source>
        <dbReference type="ARBA" id="ARBA00006484"/>
    </source>
</evidence>
<keyword evidence="2" id="KW-0560">Oxidoreductase</keyword>
<proteinExistence type="inferred from homology"/>
<gene>
    <name evidence="3" type="ORF">GCM10007304_32560</name>
</gene>
<dbReference type="InterPro" id="IPR020904">
    <property type="entry name" value="Sc_DH/Rdtase_CS"/>
</dbReference>
<comment type="caution">
    <text evidence="3">The sequence shown here is derived from an EMBL/GenBank/DDBJ whole genome shotgun (WGS) entry which is preliminary data.</text>
</comment>
<dbReference type="PROSITE" id="PS00061">
    <property type="entry name" value="ADH_SHORT"/>
    <property type="match status" value="1"/>
</dbReference>
<protein>
    <submittedName>
        <fullName evidence="3">Oxidoreductase</fullName>
    </submittedName>
</protein>
<comment type="similarity">
    <text evidence="1">Belongs to the short-chain dehydrogenases/reductases (SDR) family.</text>
</comment>
<evidence type="ECO:0000256" key="2">
    <source>
        <dbReference type="ARBA" id="ARBA00023002"/>
    </source>
</evidence>
<reference evidence="3" key="2">
    <citation type="submission" date="2020-09" db="EMBL/GenBank/DDBJ databases">
        <authorList>
            <person name="Sun Q."/>
            <person name="Sedlacek I."/>
        </authorList>
    </citation>
    <scope>NUCLEOTIDE SEQUENCE</scope>
    <source>
        <strain evidence="3">CCM 7905</strain>
    </source>
</reference>
<organism evidence="3 4">
    <name type="scientific">Rhodococcoides trifolii</name>
    <dbReference type="NCBI Taxonomy" id="908250"/>
    <lineage>
        <taxon>Bacteria</taxon>
        <taxon>Bacillati</taxon>
        <taxon>Actinomycetota</taxon>
        <taxon>Actinomycetes</taxon>
        <taxon>Mycobacteriales</taxon>
        <taxon>Nocardiaceae</taxon>
        <taxon>Rhodococcoides</taxon>
    </lineage>
</organism>
<accession>A0A917G021</accession>
<dbReference type="PRINTS" id="PR00080">
    <property type="entry name" value="SDRFAMILY"/>
</dbReference>
<reference evidence="3" key="1">
    <citation type="journal article" date="2014" name="Int. J. Syst. Evol. Microbiol.">
        <title>Complete genome sequence of Corynebacterium casei LMG S-19264T (=DSM 44701T), isolated from a smear-ripened cheese.</title>
        <authorList>
            <consortium name="US DOE Joint Genome Institute (JGI-PGF)"/>
            <person name="Walter F."/>
            <person name="Albersmeier A."/>
            <person name="Kalinowski J."/>
            <person name="Ruckert C."/>
        </authorList>
    </citation>
    <scope>NUCLEOTIDE SEQUENCE</scope>
    <source>
        <strain evidence="3">CCM 7905</strain>
    </source>
</reference>
<dbReference type="Proteomes" id="UP000654257">
    <property type="component" value="Unassembled WGS sequence"/>
</dbReference>
<sequence>MTEFDGRTALITGAGHGIGAATARLLADRGARVAILDVDVAAARALADEIGKGAEAFEVDVTDEDAVSSAVGAVVDTMGGLHLAVNNAGIAGADASVGKYPTDVWRRVLSVDLDGVFYSLRAEIPAITASGGGAIVNLSSILGTVGQKGQAAYVAAKHAVIGLTKTAALETAKHGVRINSVGPGFVDTPLLSHIDDEGRAVLDALHPVGRIGRATEVAELIAFLLSDRAAFVTGSHHNVDGGFTAR</sequence>
<name>A0A917G021_9NOCA</name>
<evidence type="ECO:0000313" key="3">
    <source>
        <dbReference type="EMBL" id="GGG15979.1"/>
    </source>
</evidence>
<dbReference type="PANTHER" id="PTHR24321:SF8">
    <property type="entry name" value="ESTRADIOL 17-BETA-DEHYDROGENASE 8-RELATED"/>
    <property type="match status" value="1"/>
</dbReference>
<dbReference type="SUPFAM" id="SSF51735">
    <property type="entry name" value="NAD(P)-binding Rossmann-fold domains"/>
    <property type="match status" value="1"/>
</dbReference>
<dbReference type="FunFam" id="3.40.50.720:FF:000084">
    <property type="entry name" value="Short-chain dehydrogenase reductase"/>
    <property type="match status" value="1"/>
</dbReference>
<evidence type="ECO:0000313" key="4">
    <source>
        <dbReference type="Proteomes" id="UP000654257"/>
    </source>
</evidence>
<dbReference type="GO" id="GO:0016491">
    <property type="term" value="F:oxidoreductase activity"/>
    <property type="evidence" value="ECO:0007669"/>
    <property type="project" value="UniProtKB-KW"/>
</dbReference>
<dbReference type="Pfam" id="PF13561">
    <property type="entry name" value="adh_short_C2"/>
    <property type="match status" value="1"/>
</dbReference>
<keyword evidence="4" id="KW-1185">Reference proteome</keyword>
<dbReference type="PANTHER" id="PTHR24321">
    <property type="entry name" value="DEHYDROGENASES, SHORT CHAIN"/>
    <property type="match status" value="1"/>
</dbReference>
<dbReference type="Gene3D" id="3.40.50.720">
    <property type="entry name" value="NAD(P)-binding Rossmann-like Domain"/>
    <property type="match status" value="1"/>
</dbReference>